<proteinExistence type="inferred from homology"/>
<dbReference type="PANTHER" id="PTHR43477:SF1">
    <property type="entry name" value="DIHYDROANTICAPSIN 7-DEHYDROGENASE"/>
    <property type="match status" value="1"/>
</dbReference>
<dbReference type="Gene3D" id="3.40.50.720">
    <property type="entry name" value="NAD(P)-binding Rossmann-like Domain"/>
    <property type="match status" value="1"/>
</dbReference>
<dbReference type="AlphaFoldDB" id="A0A0C3HAE5"/>
<dbReference type="InParanoid" id="A0A0C3HAE5"/>
<evidence type="ECO:0000313" key="5">
    <source>
        <dbReference type="Proteomes" id="UP000054321"/>
    </source>
</evidence>
<comment type="similarity">
    <text evidence="1">Belongs to the short-chain dehydrogenases/reductases (SDR) family.</text>
</comment>
<name>A0A0C3HAE5_OIDMZ</name>
<dbReference type="GO" id="GO:0016491">
    <property type="term" value="F:oxidoreductase activity"/>
    <property type="evidence" value="ECO:0007669"/>
    <property type="project" value="UniProtKB-KW"/>
</dbReference>
<evidence type="ECO:0000256" key="1">
    <source>
        <dbReference type="ARBA" id="ARBA00006484"/>
    </source>
</evidence>
<keyword evidence="3" id="KW-0560">Oxidoreductase</keyword>
<accession>A0A0C3HAE5</accession>
<dbReference type="Pfam" id="PF23441">
    <property type="entry name" value="SDR"/>
    <property type="match status" value="1"/>
</dbReference>
<protein>
    <recommendedName>
        <fullName evidence="6">NAD(P)-binding protein</fullName>
    </recommendedName>
</protein>
<keyword evidence="2" id="KW-0521">NADP</keyword>
<dbReference type="STRING" id="913774.A0A0C3HAE5"/>
<dbReference type="HOGENOM" id="CLU_010194_15_2_1"/>
<dbReference type="PRINTS" id="PR00081">
    <property type="entry name" value="GDHRDH"/>
</dbReference>
<evidence type="ECO:0000256" key="2">
    <source>
        <dbReference type="ARBA" id="ARBA00022857"/>
    </source>
</evidence>
<dbReference type="InterPro" id="IPR051122">
    <property type="entry name" value="SDR_DHRS6-like"/>
</dbReference>
<evidence type="ECO:0000256" key="3">
    <source>
        <dbReference type="ARBA" id="ARBA00023002"/>
    </source>
</evidence>
<reference evidence="5" key="2">
    <citation type="submission" date="2015-01" db="EMBL/GenBank/DDBJ databases">
        <title>Evolutionary Origins and Diversification of the Mycorrhizal Mutualists.</title>
        <authorList>
            <consortium name="DOE Joint Genome Institute"/>
            <consortium name="Mycorrhizal Genomics Consortium"/>
            <person name="Kohler A."/>
            <person name="Kuo A."/>
            <person name="Nagy L.G."/>
            <person name="Floudas D."/>
            <person name="Copeland A."/>
            <person name="Barry K.W."/>
            <person name="Cichocki N."/>
            <person name="Veneault-Fourrey C."/>
            <person name="LaButti K."/>
            <person name="Lindquist E.A."/>
            <person name="Lipzen A."/>
            <person name="Lundell T."/>
            <person name="Morin E."/>
            <person name="Murat C."/>
            <person name="Riley R."/>
            <person name="Ohm R."/>
            <person name="Sun H."/>
            <person name="Tunlid A."/>
            <person name="Henrissat B."/>
            <person name="Grigoriev I.V."/>
            <person name="Hibbett D.S."/>
            <person name="Martin F."/>
        </authorList>
    </citation>
    <scope>NUCLEOTIDE SEQUENCE [LARGE SCALE GENOMIC DNA]</scope>
    <source>
        <strain evidence="5">Zn</strain>
    </source>
</reference>
<evidence type="ECO:0000313" key="4">
    <source>
        <dbReference type="EMBL" id="KIM99336.1"/>
    </source>
</evidence>
<dbReference type="SUPFAM" id="SSF51735">
    <property type="entry name" value="NAD(P)-binding Rossmann-fold domains"/>
    <property type="match status" value="1"/>
</dbReference>
<dbReference type="OrthoDB" id="294295at2759"/>
<gene>
    <name evidence="4" type="ORF">OIDMADRAFT_56479</name>
</gene>
<dbReference type="InterPro" id="IPR057571">
    <property type="entry name" value="SDR_PhqE-like"/>
</dbReference>
<dbReference type="EMBL" id="KN832879">
    <property type="protein sequence ID" value="KIM99336.1"/>
    <property type="molecule type" value="Genomic_DNA"/>
</dbReference>
<dbReference type="PANTHER" id="PTHR43477">
    <property type="entry name" value="DIHYDROANTICAPSIN 7-DEHYDROGENASE"/>
    <property type="match status" value="1"/>
</dbReference>
<dbReference type="InterPro" id="IPR036291">
    <property type="entry name" value="NAD(P)-bd_dom_sf"/>
</dbReference>
<dbReference type="InterPro" id="IPR002347">
    <property type="entry name" value="SDR_fam"/>
</dbReference>
<keyword evidence="5" id="KW-1185">Reference proteome</keyword>
<dbReference type="Proteomes" id="UP000054321">
    <property type="component" value="Unassembled WGS sequence"/>
</dbReference>
<evidence type="ECO:0008006" key="6">
    <source>
        <dbReference type="Google" id="ProtNLM"/>
    </source>
</evidence>
<dbReference type="CDD" id="cd05233">
    <property type="entry name" value="SDR_c"/>
    <property type="match status" value="1"/>
</dbReference>
<sequence length="251" mass="26715">MPAIKSQSLLVIGGSSGIGFGVAQLAVAEGLCVAIASSNPARVARAIEMLKIRSADAKVIGYTIDLSHDDVEARLERLLANVKSSFDNKPLNHVVFTAGEKLVGRKIDEIDLEYIRRISLVRFAATLLLGKSAPRYLENQWSSSITLTGGKVAERPFPNYSAITAYASGLQGATRGLALGLKPIRVNLVQPGLIHTEAHFGPGPSAQVAAISETLPQKKIGTVEEAAQSYIYLMKDTNATGGVVNTKAKNY</sequence>
<reference evidence="4 5" key="1">
    <citation type="submission" date="2014-04" db="EMBL/GenBank/DDBJ databases">
        <authorList>
            <consortium name="DOE Joint Genome Institute"/>
            <person name="Kuo A."/>
            <person name="Martino E."/>
            <person name="Perotto S."/>
            <person name="Kohler A."/>
            <person name="Nagy L.G."/>
            <person name="Floudas D."/>
            <person name="Copeland A."/>
            <person name="Barry K.W."/>
            <person name="Cichocki N."/>
            <person name="Veneault-Fourrey C."/>
            <person name="LaButti K."/>
            <person name="Lindquist E.A."/>
            <person name="Lipzen A."/>
            <person name="Lundell T."/>
            <person name="Morin E."/>
            <person name="Murat C."/>
            <person name="Sun H."/>
            <person name="Tunlid A."/>
            <person name="Henrissat B."/>
            <person name="Grigoriev I.V."/>
            <person name="Hibbett D.S."/>
            <person name="Martin F."/>
            <person name="Nordberg H.P."/>
            <person name="Cantor M.N."/>
            <person name="Hua S.X."/>
        </authorList>
    </citation>
    <scope>NUCLEOTIDE SEQUENCE [LARGE SCALE GENOMIC DNA]</scope>
    <source>
        <strain evidence="4 5">Zn</strain>
    </source>
</reference>
<organism evidence="4 5">
    <name type="scientific">Oidiodendron maius (strain Zn)</name>
    <dbReference type="NCBI Taxonomy" id="913774"/>
    <lineage>
        <taxon>Eukaryota</taxon>
        <taxon>Fungi</taxon>
        <taxon>Dikarya</taxon>
        <taxon>Ascomycota</taxon>
        <taxon>Pezizomycotina</taxon>
        <taxon>Leotiomycetes</taxon>
        <taxon>Leotiomycetes incertae sedis</taxon>
        <taxon>Myxotrichaceae</taxon>
        <taxon>Oidiodendron</taxon>
    </lineage>
</organism>